<dbReference type="Gene3D" id="3.40.190.290">
    <property type="match status" value="1"/>
</dbReference>
<accession>A0ABT8ERW9</accession>
<keyword evidence="2" id="KW-0805">Transcription regulation</keyword>
<keyword evidence="3" id="KW-0238">DNA-binding</keyword>
<dbReference type="InterPro" id="IPR005119">
    <property type="entry name" value="LysR_subst-bd"/>
</dbReference>
<dbReference type="InterPro" id="IPR036388">
    <property type="entry name" value="WH-like_DNA-bd_sf"/>
</dbReference>
<evidence type="ECO:0000256" key="3">
    <source>
        <dbReference type="ARBA" id="ARBA00023125"/>
    </source>
</evidence>
<dbReference type="PANTHER" id="PTHR30579:SF2">
    <property type="entry name" value="HTH-TYPE TRANSCRIPTIONAL REGULATOR ARGP"/>
    <property type="match status" value="1"/>
</dbReference>
<evidence type="ECO:0000256" key="1">
    <source>
        <dbReference type="ARBA" id="ARBA00009437"/>
    </source>
</evidence>
<dbReference type="EMBL" id="JAUHJR010000002">
    <property type="protein sequence ID" value="MDN4160862.1"/>
    <property type="molecule type" value="Genomic_DNA"/>
</dbReference>
<sequence>MHLDPAWLAALTAIADHGTFDAAARHLHLTPSAVSQRIRALESEVGQVVVRRTVPAEPTGAGEALLRLARQTTLLHQEALRELGGDEGGVARLPVAVNADSLATWFHDVLGAVADRGDAALQLHVLDQAWSADLLRAGTVLAAVTSDPLAVQGCSVEPLGTLRYAAAAAPSLAERHRRGRGVDWAAMPVVVFDDKDALQHELLRGRGLGLPPVVHRVPTSADFLEAVRLGLGWGALPEPQLLPDLEAGRLVRLDARRHLDVPLHWQRWRLRSALLDTLSDDVRRAARRVLR</sequence>
<dbReference type="NCBIfam" id="NF002964">
    <property type="entry name" value="PRK03635.1"/>
    <property type="match status" value="1"/>
</dbReference>
<feature type="domain" description="HTH lysR-type" evidence="6">
    <location>
        <begin position="3"/>
        <end position="59"/>
    </location>
</feature>
<protein>
    <submittedName>
        <fullName evidence="7">LysR family transcriptional regulator ArgP</fullName>
    </submittedName>
</protein>
<keyword evidence="5" id="KW-0804">Transcription</keyword>
<comment type="similarity">
    <text evidence="1">Belongs to the LysR transcriptional regulatory family.</text>
</comment>
<evidence type="ECO:0000313" key="8">
    <source>
        <dbReference type="Proteomes" id="UP001168537"/>
    </source>
</evidence>
<dbReference type="Pfam" id="PF00126">
    <property type="entry name" value="HTH_1"/>
    <property type="match status" value="1"/>
</dbReference>
<gene>
    <name evidence="7" type="ORF">QWY29_05805</name>
</gene>
<dbReference type="NCBIfam" id="TIGR03298">
    <property type="entry name" value="argP"/>
    <property type="match status" value="1"/>
</dbReference>
<keyword evidence="8" id="KW-1185">Reference proteome</keyword>
<dbReference type="InterPro" id="IPR017685">
    <property type="entry name" value="ArgP"/>
</dbReference>
<dbReference type="RefSeq" id="WP_300959749.1">
    <property type="nucleotide sequence ID" value="NZ_JAUHJR010000002.1"/>
</dbReference>
<name>A0ABT8ERW9_9ACTN</name>
<evidence type="ECO:0000259" key="6">
    <source>
        <dbReference type="PROSITE" id="PS50931"/>
    </source>
</evidence>
<proteinExistence type="inferred from homology"/>
<organism evidence="7 8">
    <name type="scientific">Nocardioides abyssi</name>
    <dbReference type="NCBI Taxonomy" id="3058370"/>
    <lineage>
        <taxon>Bacteria</taxon>
        <taxon>Bacillati</taxon>
        <taxon>Actinomycetota</taxon>
        <taxon>Actinomycetes</taxon>
        <taxon>Propionibacteriales</taxon>
        <taxon>Nocardioidaceae</taxon>
        <taxon>Nocardioides</taxon>
    </lineage>
</organism>
<evidence type="ECO:0000313" key="7">
    <source>
        <dbReference type="EMBL" id="MDN4160862.1"/>
    </source>
</evidence>
<dbReference type="InterPro" id="IPR036390">
    <property type="entry name" value="WH_DNA-bd_sf"/>
</dbReference>
<dbReference type="InterPro" id="IPR050176">
    <property type="entry name" value="LTTR"/>
</dbReference>
<evidence type="ECO:0000256" key="5">
    <source>
        <dbReference type="ARBA" id="ARBA00023163"/>
    </source>
</evidence>
<reference evidence="7" key="1">
    <citation type="submission" date="2023-06" db="EMBL/GenBank/DDBJ databases">
        <title>Draft genome sequence of Nocardioides sp. SOB72.</title>
        <authorList>
            <person name="Zhang G."/>
        </authorList>
    </citation>
    <scope>NUCLEOTIDE SEQUENCE</scope>
    <source>
        <strain evidence="7">SOB72</strain>
    </source>
</reference>
<dbReference type="Gene3D" id="1.10.10.10">
    <property type="entry name" value="Winged helix-like DNA-binding domain superfamily/Winged helix DNA-binding domain"/>
    <property type="match status" value="1"/>
</dbReference>
<evidence type="ECO:0000256" key="4">
    <source>
        <dbReference type="ARBA" id="ARBA00023159"/>
    </source>
</evidence>
<dbReference type="SUPFAM" id="SSF53850">
    <property type="entry name" value="Periplasmic binding protein-like II"/>
    <property type="match status" value="1"/>
</dbReference>
<dbReference type="SUPFAM" id="SSF46785">
    <property type="entry name" value="Winged helix' DNA-binding domain"/>
    <property type="match status" value="1"/>
</dbReference>
<dbReference type="InterPro" id="IPR000847">
    <property type="entry name" value="LysR_HTH_N"/>
</dbReference>
<dbReference type="Pfam" id="PF03466">
    <property type="entry name" value="LysR_substrate"/>
    <property type="match status" value="1"/>
</dbReference>
<dbReference type="PROSITE" id="PS50931">
    <property type="entry name" value="HTH_LYSR"/>
    <property type="match status" value="1"/>
</dbReference>
<dbReference type="PANTHER" id="PTHR30579">
    <property type="entry name" value="TRANSCRIPTIONAL REGULATOR"/>
    <property type="match status" value="1"/>
</dbReference>
<evidence type="ECO:0000256" key="2">
    <source>
        <dbReference type="ARBA" id="ARBA00023015"/>
    </source>
</evidence>
<keyword evidence="4" id="KW-0010">Activator</keyword>
<dbReference type="Proteomes" id="UP001168537">
    <property type="component" value="Unassembled WGS sequence"/>
</dbReference>
<comment type="caution">
    <text evidence="7">The sequence shown here is derived from an EMBL/GenBank/DDBJ whole genome shotgun (WGS) entry which is preliminary data.</text>
</comment>